<feature type="transmembrane region" description="Helical" evidence="1">
    <location>
        <begin position="111"/>
        <end position="137"/>
    </location>
</feature>
<name>A0A1H9UIT4_9RHOB</name>
<keyword evidence="1" id="KW-0472">Membrane</keyword>
<proteinExistence type="predicted"/>
<accession>A0A1H9UIT4</accession>
<dbReference type="AlphaFoldDB" id="A0A1H9UIT4"/>
<dbReference type="STRING" id="641238.SAMN04490244_105312"/>
<evidence type="ECO:0000313" key="3">
    <source>
        <dbReference type="Proteomes" id="UP000198885"/>
    </source>
</evidence>
<feature type="transmembrane region" description="Helical" evidence="1">
    <location>
        <begin position="152"/>
        <end position="173"/>
    </location>
</feature>
<gene>
    <name evidence="2" type="ORF">SAMN04490244_105312</name>
</gene>
<organism evidence="2 3">
    <name type="scientific">Tranquillimonas rosea</name>
    <dbReference type="NCBI Taxonomy" id="641238"/>
    <lineage>
        <taxon>Bacteria</taxon>
        <taxon>Pseudomonadati</taxon>
        <taxon>Pseudomonadota</taxon>
        <taxon>Alphaproteobacteria</taxon>
        <taxon>Rhodobacterales</taxon>
        <taxon>Roseobacteraceae</taxon>
        <taxon>Tranquillimonas</taxon>
    </lineage>
</organism>
<feature type="transmembrane region" description="Helical" evidence="1">
    <location>
        <begin position="194"/>
        <end position="213"/>
    </location>
</feature>
<dbReference type="EMBL" id="FOGU01000005">
    <property type="protein sequence ID" value="SES09346.1"/>
    <property type="molecule type" value="Genomic_DNA"/>
</dbReference>
<keyword evidence="3" id="KW-1185">Reference proteome</keyword>
<dbReference type="Proteomes" id="UP000198885">
    <property type="component" value="Unassembled WGS sequence"/>
</dbReference>
<sequence length="273" mass="30523">MFQRPQRETGLASAAGIADLIYHNTVRNVRKTHSNALFAILINIFQTVVFVMIFYLLFVVLGMRGQAIRGDFMLYIMTGIFLYMVHTRVVQSIISSEGPASPMMKHAPMTTAISIASAALGSLYIQVLSMACVLYVYHVGWGPITIHDPRGAFGMVFLAWFSGVGVGIIFLAIKPWAPSFVSMTSMIYTRANMIASGKMFVANTLPAVMLPYFTWNPLFHVIDQARGFTFVNYWPHNSAVMYPVYVSLGLLMVGMMGEFYTRKHASISWSARR</sequence>
<keyword evidence="1" id="KW-0812">Transmembrane</keyword>
<evidence type="ECO:0000256" key="1">
    <source>
        <dbReference type="SAM" id="Phobius"/>
    </source>
</evidence>
<feature type="transmembrane region" description="Helical" evidence="1">
    <location>
        <begin position="240"/>
        <end position="260"/>
    </location>
</feature>
<keyword evidence="1" id="KW-1133">Transmembrane helix</keyword>
<dbReference type="RefSeq" id="WP_092693344.1">
    <property type="nucleotide sequence ID" value="NZ_FOGU01000005.1"/>
</dbReference>
<dbReference type="OrthoDB" id="7835223at2"/>
<feature type="transmembrane region" description="Helical" evidence="1">
    <location>
        <begin position="72"/>
        <end position="90"/>
    </location>
</feature>
<reference evidence="2 3" key="1">
    <citation type="submission" date="2016-10" db="EMBL/GenBank/DDBJ databases">
        <authorList>
            <person name="de Groot N.N."/>
        </authorList>
    </citation>
    <scope>NUCLEOTIDE SEQUENCE [LARGE SCALE GENOMIC DNA]</scope>
    <source>
        <strain evidence="2 3">DSM 23042</strain>
    </source>
</reference>
<evidence type="ECO:0000313" key="2">
    <source>
        <dbReference type="EMBL" id="SES09346.1"/>
    </source>
</evidence>
<protein>
    <submittedName>
        <fullName evidence="2">ABC-type polysaccharide/polyol phosphate export permease</fullName>
    </submittedName>
</protein>
<feature type="transmembrane region" description="Helical" evidence="1">
    <location>
        <begin position="36"/>
        <end position="60"/>
    </location>
</feature>